<dbReference type="PROSITE" id="PS00086">
    <property type="entry name" value="CYTOCHROME_P450"/>
    <property type="match status" value="1"/>
</dbReference>
<keyword evidence="5" id="KW-0503">Monooxygenase</keyword>
<dbReference type="PANTHER" id="PTHR47944">
    <property type="entry name" value="CYTOCHROME P450 98A9"/>
    <property type="match status" value="1"/>
</dbReference>
<accession>A0ABP0TII8</accession>
<evidence type="ECO:0000313" key="9">
    <source>
        <dbReference type="Proteomes" id="UP001497512"/>
    </source>
</evidence>
<dbReference type="InterPro" id="IPR001128">
    <property type="entry name" value="Cyt_P450"/>
</dbReference>
<evidence type="ECO:0000256" key="5">
    <source>
        <dbReference type="RuleBase" id="RU000461"/>
    </source>
</evidence>
<organism evidence="8 9">
    <name type="scientific">Sphagnum troendelagicum</name>
    <dbReference type="NCBI Taxonomy" id="128251"/>
    <lineage>
        <taxon>Eukaryota</taxon>
        <taxon>Viridiplantae</taxon>
        <taxon>Streptophyta</taxon>
        <taxon>Embryophyta</taxon>
        <taxon>Bryophyta</taxon>
        <taxon>Sphagnophytina</taxon>
        <taxon>Sphagnopsida</taxon>
        <taxon>Sphagnales</taxon>
        <taxon>Sphagnaceae</taxon>
        <taxon>Sphagnum</taxon>
    </lineage>
</organism>
<keyword evidence="4 5" id="KW-0408">Iron</keyword>
<comment type="similarity">
    <text evidence="1 5">Belongs to the cytochrome P450 family.</text>
</comment>
<evidence type="ECO:0000313" key="8">
    <source>
        <dbReference type="EMBL" id="CAK9196863.1"/>
    </source>
</evidence>
<dbReference type="PANTHER" id="PTHR47944:SF16">
    <property type="entry name" value="CYTOCHROME P450 FAMILY 1 SUBFAMILY A POLYPEPTIDE 1"/>
    <property type="match status" value="1"/>
</dbReference>
<keyword evidence="3 5" id="KW-0560">Oxidoreductase</keyword>
<evidence type="ECO:0000256" key="2">
    <source>
        <dbReference type="ARBA" id="ARBA00022723"/>
    </source>
</evidence>
<dbReference type="InterPro" id="IPR036396">
    <property type="entry name" value="Cyt_P450_sf"/>
</dbReference>
<sequence length="563" mass="63408">MSLTVENMDIASTNLPSGDQLMGADLLTRTQLWSWESLLLLGLVSIVTLFLFVKVLFGGAGGLQGRKAVKLRQPPGPRPLPIIGNMHQFGSQPHISLWNLAKKYGPIMHLKLGSQRVVVVSSADAAREFLKVQDKVWAGRPPAPGASIFEEKIVDIVWSTYGNYWRHLRKILTIEILTSKRLESFRPLRTQEFSEMVRSIWDDSQQGKVVDLAVKISHLSFNNMTRMLLNKRFFGVNASGQEEAFRFKEANTKFLSLAGVISISDYIPWLAWITKATGFNKYMKKVKAEVDNMFHEFLEVKKNGKKLQNNDSTTPATAADENQNQPEDFVDILLRQPAEDGTGHLADISIKAVIQDMIVAGTDTSSNVVEWGISELIRHPEAEKKLQEELDRVIGKERTVTEADIPNLPYLNAVVKETFRLHPQTPINLPHKSIEDTTLGGFDFPVNTILLLNIYAIQRDPNWWERPEEFDPERFIKNPEINVTGNHFQLIPFGSGRRQCPGMPLGVLFVQMGLARLVHSFQFSLPDAADPATLDMTARFGLTAPRTVPLKLVCKPRLPNHLY</sequence>
<dbReference type="Pfam" id="PF00067">
    <property type="entry name" value="p450"/>
    <property type="match status" value="1"/>
</dbReference>
<evidence type="ECO:0000256" key="1">
    <source>
        <dbReference type="ARBA" id="ARBA00010617"/>
    </source>
</evidence>
<keyword evidence="5" id="KW-0349">Heme</keyword>
<keyword evidence="7" id="KW-0812">Transmembrane</keyword>
<feature type="region of interest" description="Disordered" evidence="6">
    <location>
        <begin position="305"/>
        <end position="325"/>
    </location>
</feature>
<gene>
    <name evidence="8" type="ORF">CSSPTR1EN2_LOCUS3687</name>
</gene>
<evidence type="ECO:0000256" key="7">
    <source>
        <dbReference type="SAM" id="Phobius"/>
    </source>
</evidence>
<dbReference type="Proteomes" id="UP001497512">
    <property type="component" value="Chromosome 11"/>
</dbReference>
<reference evidence="8" key="1">
    <citation type="submission" date="2024-02" db="EMBL/GenBank/DDBJ databases">
        <authorList>
            <consortium name="ELIXIR-Norway"/>
            <consortium name="Elixir Norway"/>
        </authorList>
    </citation>
    <scope>NUCLEOTIDE SEQUENCE</scope>
</reference>
<evidence type="ECO:0000256" key="3">
    <source>
        <dbReference type="ARBA" id="ARBA00023002"/>
    </source>
</evidence>
<keyword evidence="7" id="KW-1133">Transmembrane helix</keyword>
<evidence type="ECO:0000256" key="4">
    <source>
        <dbReference type="ARBA" id="ARBA00023004"/>
    </source>
</evidence>
<feature type="compositionally biased region" description="Polar residues" evidence="6">
    <location>
        <begin position="306"/>
        <end position="325"/>
    </location>
</feature>
<dbReference type="PRINTS" id="PR00385">
    <property type="entry name" value="P450"/>
</dbReference>
<evidence type="ECO:0000256" key="6">
    <source>
        <dbReference type="SAM" id="MobiDB-lite"/>
    </source>
</evidence>
<dbReference type="PRINTS" id="PR00463">
    <property type="entry name" value="EP450I"/>
</dbReference>
<feature type="transmembrane region" description="Helical" evidence="7">
    <location>
        <begin position="38"/>
        <end position="63"/>
    </location>
</feature>
<dbReference type="CDD" id="cd20618">
    <property type="entry name" value="CYP71_clan"/>
    <property type="match status" value="1"/>
</dbReference>
<dbReference type="SUPFAM" id="SSF48264">
    <property type="entry name" value="Cytochrome P450"/>
    <property type="match status" value="1"/>
</dbReference>
<protein>
    <recommendedName>
        <fullName evidence="10">Cytochrome P450</fullName>
    </recommendedName>
</protein>
<keyword evidence="2 5" id="KW-0479">Metal-binding</keyword>
<dbReference type="InterPro" id="IPR017972">
    <property type="entry name" value="Cyt_P450_CS"/>
</dbReference>
<keyword evidence="7" id="KW-0472">Membrane</keyword>
<dbReference type="InterPro" id="IPR002401">
    <property type="entry name" value="Cyt_P450_E_grp-I"/>
</dbReference>
<evidence type="ECO:0008006" key="10">
    <source>
        <dbReference type="Google" id="ProtNLM"/>
    </source>
</evidence>
<name>A0ABP0TII8_9BRYO</name>
<keyword evidence="9" id="KW-1185">Reference proteome</keyword>
<dbReference type="Gene3D" id="1.10.630.10">
    <property type="entry name" value="Cytochrome P450"/>
    <property type="match status" value="1"/>
</dbReference>
<dbReference type="EMBL" id="OZ019903">
    <property type="protein sequence ID" value="CAK9196863.1"/>
    <property type="molecule type" value="Genomic_DNA"/>
</dbReference>
<proteinExistence type="inferred from homology"/>